<evidence type="ECO:0000313" key="2">
    <source>
        <dbReference type="EMBL" id="EEF61771.1"/>
    </source>
</evidence>
<feature type="domain" description="Winged helix DNA-binding" evidence="1">
    <location>
        <begin position="17"/>
        <end position="96"/>
    </location>
</feature>
<comment type="caution">
    <text evidence="2">The sequence shown here is derived from an EMBL/GenBank/DDBJ whole genome shotgun (WGS) entry which is preliminary data.</text>
</comment>
<dbReference type="PANTHER" id="PTHR37318:SF1">
    <property type="entry name" value="BSL7504 PROTEIN"/>
    <property type="match status" value="1"/>
</dbReference>
<evidence type="ECO:0000313" key="3">
    <source>
        <dbReference type="Proteomes" id="UP000003688"/>
    </source>
</evidence>
<dbReference type="RefSeq" id="WP_007414305.1">
    <property type="nucleotide sequence ID" value="NZ_ABOX02000008.1"/>
</dbReference>
<dbReference type="STRING" id="320771.Cflav_PD4811"/>
<sequence>MKPIDFNGLDTAVHGPIRLGIMTALQVDGPLDFTTLKKRLETVDGSLNLHLGKLEECGYITGTKAFVALRPKTTYRITSGGRKALTNYLQSMKSLIEYLESAPGKDRA</sequence>
<dbReference type="InterPro" id="IPR036390">
    <property type="entry name" value="WH_DNA-bd_sf"/>
</dbReference>
<organism evidence="2 3">
    <name type="scientific">Pedosphaera parvula (strain Ellin514)</name>
    <dbReference type="NCBI Taxonomy" id="320771"/>
    <lineage>
        <taxon>Bacteria</taxon>
        <taxon>Pseudomonadati</taxon>
        <taxon>Verrucomicrobiota</taxon>
        <taxon>Pedosphaerae</taxon>
        <taxon>Pedosphaerales</taxon>
        <taxon>Pedosphaeraceae</taxon>
        <taxon>Pedosphaera</taxon>
    </lineage>
</organism>
<reference evidence="2 3" key="1">
    <citation type="journal article" date="2011" name="J. Bacteriol.">
        <title>Genome sequence of 'Pedosphaera parvula' Ellin514, an aerobic Verrucomicrobial isolate from pasture soil.</title>
        <authorList>
            <person name="Kant R."/>
            <person name="van Passel M.W."/>
            <person name="Sangwan P."/>
            <person name="Palva A."/>
            <person name="Lucas S."/>
            <person name="Copeland A."/>
            <person name="Lapidus A."/>
            <person name="Glavina Del Rio T."/>
            <person name="Dalin E."/>
            <person name="Tice H."/>
            <person name="Bruce D."/>
            <person name="Goodwin L."/>
            <person name="Pitluck S."/>
            <person name="Chertkov O."/>
            <person name="Larimer F.W."/>
            <person name="Land M.L."/>
            <person name="Hauser L."/>
            <person name="Brettin T.S."/>
            <person name="Detter J.C."/>
            <person name="Han S."/>
            <person name="de Vos W.M."/>
            <person name="Janssen P.H."/>
            <person name="Smidt H."/>
        </authorList>
    </citation>
    <scope>NUCLEOTIDE SEQUENCE [LARGE SCALE GENOMIC DNA]</scope>
    <source>
        <strain evidence="2 3">Ellin514</strain>
    </source>
</reference>
<dbReference type="InterPro" id="IPR027395">
    <property type="entry name" value="WH_DNA-bd_dom"/>
</dbReference>
<name>B9XEQ7_PEDPL</name>
<dbReference type="EMBL" id="ABOX02000008">
    <property type="protein sequence ID" value="EEF61771.1"/>
    <property type="molecule type" value="Genomic_DNA"/>
</dbReference>
<evidence type="ECO:0000259" key="1">
    <source>
        <dbReference type="Pfam" id="PF13601"/>
    </source>
</evidence>
<accession>B9XEQ7</accession>
<keyword evidence="3" id="KW-1185">Reference proteome</keyword>
<dbReference type="PANTHER" id="PTHR37318">
    <property type="entry name" value="BSL7504 PROTEIN"/>
    <property type="match status" value="1"/>
</dbReference>
<dbReference type="Proteomes" id="UP000003688">
    <property type="component" value="Unassembled WGS sequence"/>
</dbReference>
<dbReference type="Pfam" id="PF13601">
    <property type="entry name" value="HTH_34"/>
    <property type="match status" value="1"/>
</dbReference>
<protein>
    <submittedName>
        <fullName evidence="2">Transcriptional regulator</fullName>
    </submittedName>
</protein>
<dbReference type="OrthoDB" id="9800369at2"/>
<proteinExistence type="predicted"/>
<dbReference type="InterPro" id="IPR036388">
    <property type="entry name" value="WH-like_DNA-bd_sf"/>
</dbReference>
<dbReference type="Gene3D" id="1.10.10.10">
    <property type="entry name" value="Winged helix-like DNA-binding domain superfamily/Winged helix DNA-binding domain"/>
    <property type="match status" value="1"/>
</dbReference>
<gene>
    <name evidence="2" type="ORF">Cflav_PD4811</name>
</gene>
<dbReference type="SUPFAM" id="SSF46785">
    <property type="entry name" value="Winged helix' DNA-binding domain"/>
    <property type="match status" value="1"/>
</dbReference>
<dbReference type="AlphaFoldDB" id="B9XEQ7"/>